<dbReference type="AlphaFoldDB" id="A0A8J5W189"/>
<organism evidence="1 2">
    <name type="scientific">Zizania palustris</name>
    <name type="common">Northern wild rice</name>
    <dbReference type="NCBI Taxonomy" id="103762"/>
    <lineage>
        <taxon>Eukaryota</taxon>
        <taxon>Viridiplantae</taxon>
        <taxon>Streptophyta</taxon>
        <taxon>Embryophyta</taxon>
        <taxon>Tracheophyta</taxon>
        <taxon>Spermatophyta</taxon>
        <taxon>Magnoliopsida</taxon>
        <taxon>Liliopsida</taxon>
        <taxon>Poales</taxon>
        <taxon>Poaceae</taxon>
        <taxon>BOP clade</taxon>
        <taxon>Oryzoideae</taxon>
        <taxon>Oryzeae</taxon>
        <taxon>Zizaniinae</taxon>
        <taxon>Zizania</taxon>
    </lineage>
</organism>
<evidence type="ECO:0000313" key="1">
    <source>
        <dbReference type="EMBL" id="KAG8083911.1"/>
    </source>
</evidence>
<proteinExistence type="predicted"/>
<evidence type="ECO:0000313" key="2">
    <source>
        <dbReference type="Proteomes" id="UP000729402"/>
    </source>
</evidence>
<sequence>MVRGIVLVSTAQLMSLIEPPRVPLRLPNRALSALLHAHAIEDTALAIVFQLPVARLSLLYTLRLSMVLAPVPPIASRMPP</sequence>
<dbReference type="EMBL" id="JAAALK010000082">
    <property type="protein sequence ID" value="KAG8083911.1"/>
    <property type="molecule type" value="Genomic_DNA"/>
</dbReference>
<reference evidence="1" key="1">
    <citation type="journal article" date="2021" name="bioRxiv">
        <title>Whole Genome Assembly and Annotation of Northern Wild Rice, Zizania palustris L., Supports a Whole Genome Duplication in the Zizania Genus.</title>
        <authorList>
            <person name="Haas M."/>
            <person name="Kono T."/>
            <person name="Macchietto M."/>
            <person name="Millas R."/>
            <person name="McGilp L."/>
            <person name="Shao M."/>
            <person name="Duquette J."/>
            <person name="Hirsch C.N."/>
            <person name="Kimball J."/>
        </authorList>
    </citation>
    <scope>NUCLEOTIDE SEQUENCE</scope>
    <source>
        <tissue evidence="1">Fresh leaf tissue</tissue>
    </source>
</reference>
<name>A0A8J5W189_ZIZPA</name>
<gene>
    <name evidence="1" type="ORF">GUJ93_ZPchr0010g9044</name>
</gene>
<reference evidence="1" key="2">
    <citation type="submission" date="2021-02" db="EMBL/GenBank/DDBJ databases">
        <authorList>
            <person name="Kimball J.A."/>
            <person name="Haas M.W."/>
            <person name="Macchietto M."/>
            <person name="Kono T."/>
            <person name="Duquette J."/>
            <person name="Shao M."/>
        </authorList>
    </citation>
    <scope>NUCLEOTIDE SEQUENCE</scope>
    <source>
        <tissue evidence="1">Fresh leaf tissue</tissue>
    </source>
</reference>
<keyword evidence="2" id="KW-1185">Reference proteome</keyword>
<accession>A0A8J5W189</accession>
<protein>
    <submittedName>
        <fullName evidence="1">Uncharacterized protein</fullName>
    </submittedName>
</protein>
<comment type="caution">
    <text evidence="1">The sequence shown here is derived from an EMBL/GenBank/DDBJ whole genome shotgun (WGS) entry which is preliminary data.</text>
</comment>
<dbReference type="Proteomes" id="UP000729402">
    <property type="component" value="Unassembled WGS sequence"/>
</dbReference>